<dbReference type="SUPFAM" id="SSF46785">
    <property type="entry name" value="Winged helix' DNA-binding domain"/>
    <property type="match status" value="1"/>
</dbReference>
<dbReference type="PRINTS" id="PR01467">
    <property type="entry name" value="ARGREPRESSOR"/>
</dbReference>
<dbReference type="OrthoDB" id="7060358at2"/>
<organism evidence="13 14">
    <name type="scientific">Legionella beliardensis</name>
    <dbReference type="NCBI Taxonomy" id="91822"/>
    <lineage>
        <taxon>Bacteria</taxon>
        <taxon>Pseudomonadati</taxon>
        <taxon>Pseudomonadota</taxon>
        <taxon>Gammaproteobacteria</taxon>
        <taxon>Legionellales</taxon>
        <taxon>Legionellaceae</taxon>
        <taxon>Legionella</taxon>
    </lineage>
</organism>
<dbReference type="UniPathway" id="UPA00068"/>
<evidence type="ECO:0000256" key="8">
    <source>
        <dbReference type="ARBA" id="ARBA00023125"/>
    </source>
</evidence>
<dbReference type="InterPro" id="IPR036388">
    <property type="entry name" value="WH-like_DNA-bd_sf"/>
</dbReference>
<dbReference type="InterPro" id="IPR036390">
    <property type="entry name" value="WH_DNA-bd_sf"/>
</dbReference>
<dbReference type="Proteomes" id="UP000254968">
    <property type="component" value="Unassembled WGS sequence"/>
</dbReference>
<accession>A0A378I122</accession>
<evidence type="ECO:0000313" key="14">
    <source>
        <dbReference type="Proteomes" id="UP000254968"/>
    </source>
</evidence>
<keyword evidence="10" id="KW-0678">Repressor</keyword>
<dbReference type="GO" id="GO:1900079">
    <property type="term" value="P:regulation of arginine biosynthetic process"/>
    <property type="evidence" value="ECO:0007669"/>
    <property type="project" value="UniProtKB-UniRule"/>
</dbReference>
<protein>
    <recommendedName>
        <fullName evidence="4 10">Arginine repressor</fullName>
    </recommendedName>
</protein>
<feature type="domain" description="Arginine repressor C-terminal" evidence="12">
    <location>
        <begin position="87"/>
        <end position="154"/>
    </location>
</feature>
<evidence type="ECO:0000313" key="13">
    <source>
        <dbReference type="EMBL" id="STX28849.1"/>
    </source>
</evidence>
<evidence type="ECO:0000256" key="6">
    <source>
        <dbReference type="ARBA" id="ARBA00022571"/>
    </source>
</evidence>
<dbReference type="GO" id="GO:0003677">
    <property type="term" value="F:DNA binding"/>
    <property type="evidence" value="ECO:0007669"/>
    <property type="project" value="UniProtKB-KW"/>
</dbReference>
<dbReference type="InterPro" id="IPR036251">
    <property type="entry name" value="Arg_repress_C_sf"/>
</dbReference>
<dbReference type="AlphaFoldDB" id="A0A378I122"/>
<evidence type="ECO:0000256" key="10">
    <source>
        <dbReference type="HAMAP-Rule" id="MF_00173"/>
    </source>
</evidence>
<keyword evidence="6 10" id="KW-0055">Arginine biosynthesis</keyword>
<evidence type="ECO:0000256" key="5">
    <source>
        <dbReference type="ARBA" id="ARBA00022490"/>
    </source>
</evidence>
<dbReference type="GO" id="GO:0051259">
    <property type="term" value="P:protein complex oligomerization"/>
    <property type="evidence" value="ECO:0007669"/>
    <property type="project" value="InterPro"/>
</dbReference>
<dbReference type="Gene3D" id="3.30.1360.40">
    <property type="match status" value="1"/>
</dbReference>
<dbReference type="PANTHER" id="PTHR34471:SF1">
    <property type="entry name" value="ARGININE REPRESSOR"/>
    <property type="match status" value="1"/>
</dbReference>
<dbReference type="GO" id="GO:0005737">
    <property type="term" value="C:cytoplasm"/>
    <property type="evidence" value="ECO:0007669"/>
    <property type="project" value="UniProtKB-SubCell"/>
</dbReference>
<comment type="pathway">
    <text evidence="2 10">Amino-acid biosynthesis; L-arginine biosynthesis [regulation].</text>
</comment>
<dbReference type="GO" id="GO:0003700">
    <property type="term" value="F:DNA-binding transcription factor activity"/>
    <property type="evidence" value="ECO:0007669"/>
    <property type="project" value="UniProtKB-UniRule"/>
</dbReference>
<evidence type="ECO:0000256" key="2">
    <source>
        <dbReference type="ARBA" id="ARBA00005040"/>
    </source>
</evidence>
<evidence type="ECO:0000256" key="3">
    <source>
        <dbReference type="ARBA" id="ARBA00008316"/>
    </source>
</evidence>
<proteinExistence type="inferred from homology"/>
<evidence type="ECO:0000256" key="9">
    <source>
        <dbReference type="ARBA" id="ARBA00023163"/>
    </source>
</evidence>
<dbReference type="HAMAP" id="MF_00173">
    <property type="entry name" value="Arg_repressor"/>
    <property type="match status" value="1"/>
</dbReference>
<keyword evidence="8 10" id="KW-0238">DNA-binding</keyword>
<evidence type="ECO:0000256" key="4">
    <source>
        <dbReference type="ARBA" id="ARBA00021148"/>
    </source>
</evidence>
<dbReference type="GO" id="GO:0006526">
    <property type="term" value="P:L-arginine biosynthetic process"/>
    <property type="evidence" value="ECO:0007669"/>
    <property type="project" value="UniProtKB-UniPathway"/>
</dbReference>
<feature type="domain" description="Arginine repressor DNA-binding" evidence="11">
    <location>
        <begin position="18"/>
        <end position="76"/>
    </location>
</feature>
<comment type="similarity">
    <text evidence="3 10">Belongs to the ArgR family.</text>
</comment>
<dbReference type="InterPro" id="IPR001669">
    <property type="entry name" value="Arg_repress"/>
</dbReference>
<comment type="subcellular location">
    <subcellularLocation>
        <location evidence="1 10">Cytoplasm</location>
    </subcellularLocation>
</comment>
<evidence type="ECO:0000259" key="11">
    <source>
        <dbReference type="Pfam" id="PF01316"/>
    </source>
</evidence>
<evidence type="ECO:0000256" key="1">
    <source>
        <dbReference type="ARBA" id="ARBA00004496"/>
    </source>
</evidence>
<keyword evidence="7 10" id="KW-0805">Transcription regulation</keyword>
<dbReference type="InterPro" id="IPR020900">
    <property type="entry name" value="Arg_repress_DNA-bd"/>
</dbReference>
<reference evidence="13 14" key="1">
    <citation type="submission" date="2018-06" db="EMBL/GenBank/DDBJ databases">
        <authorList>
            <consortium name="Pathogen Informatics"/>
            <person name="Doyle S."/>
        </authorList>
    </citation>
    <scope>NUCLEOTIDE SEQUENCE [LARGE SCALE GENOMIC DNA]</scope>
    <source>
        <strain evidence="13 14">NCTC13315</strain>
    </source>
</reference>
<dbReference type="EMBL" id="UGNV01000001">
    <property type="protein sequence ID" value="STX28849.1"/>
    <property type="molecule type" value="Genomic_DNA"/>
</dbReference>
<dbReference type="PANTHER" id="PTHR34471">
    <property type="entry name" value="ARGININE REPRESSOR"/>
    <property type="match status" value="1"/>
</dbReference>
<dbReference type="RefSeq" id="WP_115302562.1">
    <property type="nucleotide sequence ID" value="NZ_CAAAHO010000001.1"/>
</dbReference>
<evidence type="ECO:0000259" key="12">
    <source>
        <dbReference type="Pfam" id="PF02863"/>
    </source>
</evidence>
<sequence>MSGTLPKKEESEQSLMDDLRQLLLDGNVTKQEEICAELQAKGHHVNQSKVSRLIHKLNAIKSKNELGQIVYRLAREPAPPTTSSQLSSLIIEVIANETIIIVNTSPGAAQLVARVLDYHKDKIEILGTIAGDDSIFIAPKSVKTIQYTYSEIKKLLFN</sequence>
<keyword evidence="10" id="KW-0028">Amino-acid biosynthesis</keyword>
<dbReference type="Gene3D" id="1.10.10.10">
    <property type="entry name" value="Winged helix-like DNA-binding domain superfamily/Winged helix DNA-binding domain"/>
    <property type="match status" value="1"/>
</dbReference>
<evidence type="ECO:0000256" key="7">
    <source>
        <dbReference type="ARBA" id="ARBA00023015"/>
    </source>
</evidence>
<keyword evidence="5 10" id="KW-0963">Cytoplasm</keyword>
<dbReference type="Pfam" id="PF02863">
    <property type="entry name" value="Arg_repressor_C"/>
    <property type="match status" value="1"/>
</dbReference>
<gene>
    <name evidence="10 13" type="primary">argR</name>
    <name evidence="13" type="ORF">NCTC13315_01383</name>
</gene>
<dbReference type="GO" id="GO:0034618">
    <property type="term" value="F:arginine binding"/>
    <property type="evidence" value="ECO:0007669"/>
    <property type="project" value="InterPro"/>
</dbReference>
<keyword evidence="14" id="KW-1185">Reference proteome</keyword>
<dbReference type="InterPro" id="IPR020899">
    <property type="entry name" value="Arg_repress_C"/>
</dbReference>
<dbReference type="Pfam" id="PF01316">
    <property type="entry name" value="Arg_repressor"/>
    <property type="match status" value="1"/>
</dbReference>
<keyword evidence="9 10" id="KW-0804">Transcription</keyword>
<comment type="function">
    <text evidence="10">Regulates arginine biosynthesis genes.</text>
</comment>
<name>A0A378I122_9GAMM</name>
<dbReference type="SUPFAM" id="SSF55252">
    <property type="entry name" value="C-terminal domain of arginine repressor"/>
    <property type="match status" value="1"/>
</dbReference>